<dbReference type="Gene3D" id="4.10.60.10">
    <property type="entry name" value="Zinc finger, CCHC-type"/>
    <property type="match status" value="1"/>
</dbReference>
<protein>
    <recommendedName>
        <fullName evidence="3">CCHC-type domain-containing protein</fullName>
    </recommendedName>
</protein>
<accession>A0A6L2K1Q6</accession>
<dbReference type="SUPFAM" id="SSF50630">
    <property type="entry name" value="Acid proteases"/>
    <property type="match status" value="1"/>
</dbReference>
<evidence type="ECO:0000313" key="4">
    <source>
        <dbReference type="EMBL" id="GEU42810.1"/>
    </source>
</evidence>
<dbReference type="SUPFAM" id="SSF57756">
    <property type="entry name" value="Retrovirus zinc finger-like domains"/>
    <property type="match status" value="1"/>
</dbReference>
<name>A0A6L2K1Q6_TANCI</name>
<dbReference type="InterPro" id="IPR036875">
    <property type="entry name" value="Znf_CCHC_sf"/>
</dbReference>
<proteinExistence type="predicted"/>
<evidence type="ECO:0000259" key="3">
    <source>
        <dbReference type="PROSITE" id="PS50158"/>
    </source>
</evidence>
<feature type="domain" description="CCHC-type" evidence="3">
    <location>
        <begin position="599"/>
        <end position="614"/>
    </location>
</feature>
<dbReference type="AlphaFoldDB" id="A0A6L2K1Q6"/>
<dbReference type="PROSITE" id="PS50158">
    <property type="entry name" value="ZF_CCHC"/>
    <property type="match status" value="1"/>
</dbReference>
<dbReference type="PANTHER" id="PTHR15503:SF45">
    <property type="entry name" value="RNA-DIRECTED DNA POLYMERASE HOMOLOG"/>
    <property type="match status" value="1"/>
</dbReference>
<dbReference type="Pfam" id="PF08284">
    <property type="entry name" value="RVP_2"/>
    <property type="match status" value="1"/>
</dbReference>
<dbReference type="PROSITE" id="PS00141">
    <property type="entry name" value="ASP_PROTEASE"/>
    <property type="match status" value="1"/>
</dbReference>
<dbReference type="InterPro" id="IPR021109">
    <property type="entry name" value="Peptidase_aspartic_dom_sf"/>
</dbReference>
<dbReference type="CDD" id="cd00303">
    <property type="entry name" value="retropepsin_like"/>
    <property type="match status" value="1"/>
</dbReference>
<dbReference type="EMBL" id="BKCJ010001619">
    <property type="protein sequence ID" value="GEU42810.1"/>
    <property type="molecule type" value="Genomic_DNA"/>
</dbReference>
<evidence type="ECO:0000256" key="1">
    <source>
        <dbReference type="PROSITE-ProRule" id="PRU00047"/>
    </source>
</evidence>
<dbReference type="SMART" id="SM00343">
    <property type="entry name" value="ZnF_C2HC"/>
    <property type="match status" value="2"/>
</dbReference>
<feature type="region of interest" description="Disordered" evidence="2">
    <location>
        <begin position="111"/>
        <end position="184"/>
    </location>
</feature>
<dbReference type="GO" id="GO:0004190">
    <property type="term" value="F:aspartic-type endopeptidase activity"/>
    <property type="evidence" value="ECO:0007669"/>
    <property type="project" value="InterPro"/>
</dbReference>
<feature type="compositionally biased region" description="Low complexity" evidence="2">
    <location>
        <begin position="139"/>
        <end position="168"/>
    </location>
</feature>
<dbReference type="InterPro" id="IPR001969">
    <property type="entry name" value="Aspartic_peptidase_AS"/>
</dbReference>
<keyword evidence="1" id="KW-0862">Zinc</keyword>
<dbReference type="GO" id="GO:0008270">
    <property type="term" value="F:zinc ion binding"/>
    <property type="evidence" value="ECO:0007669"/>
    <property type="project" value="UniProtKB-KW"/>
</dbReference>
<comment type="caution">
    <text evidence="4">The sequence shown here is derived from an EMBL/GenBank/DDBJ whole genome shotgun (WGS) entry which is preliminary data.</text>
</comment>
<dbReference type="GO" id="GO:0006508">
    <property type="term" value="P:proteolysis"/>
    <property type="evidence" value="ECO:0007669"/>
    <property type="project" value="InterPro"/>
</dbReference>
<feature type="compositionally biased region" description="Low complexity" evidence="2">
    <location>
        <begin position="122"/>
        <end position="132"/>
    </location>
</feature>
<dbReference type="Gene3D" id="2.40.70.10">
    <property type="entry name" value="Acid Proteases"/>
    <property type="match status" value="1"/>
</dbReference>
<dbReference type="PANTHER" id="PTHR15503">
    <property type="entry name" value="LDOC1 RELATED"/>
    <property type="match status" value="1"/>
</dbReference>
<keyword evidence="1" id="KW-0863">Zinc-finger</keyword>
<dbReference type="InterPro" id="IPR001878">
    <property type="entry name" value="Znf_CCHC"/>
</dbReference>
<organism evidence="4">
    <name type="scientific">Tanacetum cinerariifolium</name>
    <name type="common">Dalmatian daisy</name>
    <name type="synonym">Chrysanthemum cinerariifolium</name>
    <dbReference type="NCBI Taxonomy" id="118510"/>
    <lineage>
        <taxon>Eukaryota</taxon>
        <taxon>Viridiplantae</taxon>
        <taxon>Streptophyta</taxon>
        <taxon>Embryophyta</taxon>
        <taxon>Tracheophyta</taxon>
        <taxon>Spermatophyta</taxon>
        <taxon>Magnoliopsida</taxon>
        <taxon>eudicotyledons</taxon>
        <taxon>Gunneridae</taxon>
        <taxon>Pentapetalae</taxon>
        <taxon>asterids</taxon>
        <taxon>campanulids</taxon>
        <taxon>Asterales</taxon>
        <taxon>Asteraceae</taxon>
        <taxon>Asteroideae</taxon>
        <taxon>Anthemideae</taxon>
        <taxon>Anthemidinae</taxon>
        <taxon>Tanacetum</taxon>
    </lineage>
</organism>
<gene>
    <name evidence="4" type="ORF">Tci_014788</name>
</gene>
<dbReference type="InterPro" id="IPR032567">
    <property type="entry name" value="RTL1-rel"/>
</dbReference>
<evidence type="ECO:0000256" key="2">
    <source>
        <dbReference type="SAM" id="MobiDB-lite"/>
    </source>
</evidence>
<reference evidence="4" key="1">
    <citation type="journal article" date="2019" name="Sci. Rep.">
        <title>Draft genome of Tanacetum cinerariifolium, the natural source of mosquito coil.</title>
        <authorList>
            <person name="Yamashiro T."/>
            <person name="Shiraishi A."/>
            <person name="Satake H."/>
            <person name="Nakayama K."/>
        </authorList>
    </citation>
    <scope>NUCLEOTIDE SEQUENCE</scope>
</reference>
<sequence>MPSPVILVLVDFTEDSYNIMHSAASLIISSDFDSEAPSSLVHHVVANPKSDPYEAESKPLSTQVVPPPEPYEATIAGWRADEIPFGRPYRTLPNGVHMLLIARKRVHSFPTHIPANRRRSRYVSSSSSSSPSPHKRPRASPCSYSSSSSFGTSHSSSETSAASDTPTSVGPSHKRCKSPTTSLSAAALSPTALAPVRADHLPPHKRFRDSSAPSHLEVNIEYIIEAGTEGGIEVTIEDAAELKILPSCLSRLLQRESEEDQGALKDRTETAETERTNLRKRVRRVLGGLRPSCADVLTIALRSVVLRVTLSARVPLYTNYDFDVFYLARPIDISYPQALNFSNSEARLSEHYSALPYLEKLIPPIGTSLKMPTTHSGMTPGAIEQLTEQRVAEALATRKAISNNVNENGNETRDRNEVNGGLGGVTHVARACTYTDFPNFQPRNFKGTKGVVGLARWFKKMNQCFESSIMLLDLMKLMIEVYCSRNEVQKLENELWNLCVKDNNQGNVTSSKPTRLQDVIKMASSLMDQKVRAYAVRNVENKRKFENNPRDNRVQQPPFKIQDVVRAYTAGTNEKRAYARTFPYCNKCKLHHTRQCIVKCRNCRKVGHMTRDCKTLVVATNQRALMANQKIITYYECGKQGHYRNECLKLKNQNRKNQTGNNEAHGRAYALGGVEVNPDSNVVTCTFLLNNRYASILFDSGADRSFVSTAFSSLIDVVPTRLDVSYAIELADGRVVGFDTIIRGCMLNLLDQPFNIDLIPIELGSFDAITGMDWLSKYHAIIICDKKIVRIPYGNEVLTIQGDGSDGGSNSRLNIISYTKT</sequence>
<keyword evidence="1" id="KW-0479">Metal-binding</keyword>
<dbReference type="GO" id="GO:0003676">
    <property type="term" value="F:nucleic acid binding"/>
    <property type="evidence" value="ECO:0007669"/>
    <property type="project" value="InterPro"/>
</dbReference>